<feature type="coiled-coil region" evidence="8">
    <location>
        <begin position="163"/>
        <end position="190"/>
    </location>
</feature>
<dbReference type="GO" id="GO:0008017">
    <property type="term" value="F:microtubule binding"/>
    <property type="evidence" value="ECO:0007669"/>
    <property type="project" value="InterPro"/>
</dbReference>
<sequence length="721" mass="81174">MCNADPDMLKLPGDQILQMETTCGSLLYELQIIWDEVGESDSDRDKMLLELEQECLEVYRRKVDLASRCRAQLRQAIADSEAKLAAICSAMGERPVLLRKSDQGGGGSLKAELNAIVPQLEEMRKRKYDRRSQFLEVLEHIQKLSAEIAPVNYNPSMMVVDDSDLSLRRLEELQKQLQALQKEKADRLNKVLGHLSSLNSLCLVLGMDFKCTVEEVHPSLGESDGSKNISNDTIERLGIVIERLREIKMQRMQKLQDLATAMVDLWNLMDTPMEEQQMFRSITCHIAASEDEITEAGTLSIDFLDNLEAEVSRLEELKEGKMKELVLKKKAELQELRRQTHMVVETDGAMEYAIEAIESGAVDPGCILEQIEDQISSVKEEAFSRKEILEKVEKWLAGCEEESWLEEYNRDENRYNAGRGAHLTLKRAEKARATVNKLPAIVDALVSRTTAWERERGTEFKYDGIRLLSMLEEYTILRQEKEQERRRQRDQKKLQGQLIAEHEVLYGSKPSPSKTPSAKKVPRMSTGGANRRLSLGGTMLQPLPKFDSSHSTRSNHVSHPAKKLDEGSALSAGTRGLDVAPLSKKKHSIIAPSARETDVPVLRRPFTPVTPAHSETIGRGLIEDPNRANIGSPLKTPSKLSSLISNEESKTPKMMQIPAPKTPMTVSVPMQTTEITPSPIVSSHFGNTAVREITEDEIEYSFEERRAGFILPRINFKAVHV</sequence>
<keyword evidence="6" id="KW-0493">Microtubule</keyword>
<dbReference type="AlphaFoldDB" id="A0AAV9FKR2"/>
<comment type="subcellular location">
    <subcellularLocation>
        <location evidence="2">Cytoplasm</location>
    </subcellularLocation>
    <subcellularLocation>
        <location evidence="1">Nucleus</location>
    </subcellularLocation>
</comment>
<dbReference type="PANTHER" id="PTHR19321:SF7">
    <property type="entry name" value="65-KDA MICROTUBULE-ASSOCIATED PROTEIN 3"/>
    <property type="match status" value="1"/>
</dbReference>
<evidence type="ECO:0000256" key="4">
    <source>
        <dbReference type="ARBA" id="ARBA00022490"/>
    </source>
</evidence>
<accession>A0AAV9FKR2</accession>
<dbReference type="InterPro" id="IPR007145">
    <property type="entry name" value="MAP65_Ase1_PRC1"/>
</dbReference>
<organism evidence="10 11">
    <name type="scientific">Acorus calamus</name>
    <name type="common">Sweet flag</name>
    <dbReference type="NCBI Taxonomy" id="4465"/>
    <lineage>
        <taxon>Eukaryota</taxon>
        <taxon>Viridiplantae</taxon>
        <taxon>Streptophyta</taxon>
        <taxon>Embryophyta</taxon>
        <taxon>Tracheophyta</taxon>
        <taxon>Spermatophyta</taxon>
        <taxon>Magnoliopsida</taxon>
        <taxon>Liliopsida</taxon>
        <taxon>Acoraceae</taxon>
        <taxon>Acorus</taxon>
    </lineage>
</organism>
<comment type="similarity">
    <text evidence="3">Belongs to the MAP65/ASE1 family.</text>
</comment>
<evidence type="ECO:0000256" key="6">
    <source>
        <dbReference type="ARBA" id="ARBA00022701"/>
    </source>
</evidence>
<protein>
    <submittedName>
        <fullName evidence="10">65-kDa microtubule-associated protein 3</fullName>
    </submittedName>
</protein>
<evidence type="ECO:0000256" key="5">
    <source>
        <dbReference type="ARBA" id="ARBA00022553"/>
    </source>
</evidence>
<dbReference type="Proteomes" id="UP001180020">
    <property type="component" value="Unassembled WGS sequence"/>
</dbReference>
<dbReference type="FunFam" id="1.20.58.1520:FF:000002">
    <property type="entry name" value="65-kDa microtubule-associated protein 6"/>
    <property type="match status" value="1"/>
</dbReference>
<dbReference type="GO" id="GO:0005819">
    <property type="term" value="C:spindle"/>
    <property type="evidence" value="ECO:0007669"/>
    <property type="project" value="TreeGrafter"/>
</dbReference>
<gene>
    <name evidence="10" type="primary">MAP65-3</name>
    <name evidence="10" type="ORF">QJS10_CPA01g02686</name>
</gene>
<reference evidence="10" key="1">
    <citation type="journal article" date="2023" name="Nat. Commun.">
        <title>Diploid and tetraploid genomes of Acorus and the evolution of monocots.</title>
        <authorList>
            <person name="Ma L."/>
            <person name="Liu K.W."/>
            <person name="Li Z."/>
            <person name="Hsiao Y.Y."/>
            <person name="Qi Y."/>
            <person name="Fu T."/>
            <person name="Tang G.D."/>
            <person name="Zhang D."/>
            <person name="Sun W.H."/>
            <person name="Liu D.K."/>
            <person name="Li Y."/>
            <person name="Chen G.Z."/>
            <person name="Liu X.D."/>
            <person name="Liao X.Y."/>
            <person name="Jiang Y.T."/>
            <person name="Yu X."/>
            <person name="Hao Y."/>
            <person name="Huang J."/>
            <person name="Zhao X.W."/>
            <person name="Ke S."/>
            <person name="Chen Y.Y."/>
            <person name="Wu W.L."/>
            <person name="Hsu J.L."/>
            <person name="Lin Y.F."/>
            <person name="Huang M.D."/>
            <person name="Li C.Y."/>
            <person name="Huang L."/>
            <person name="Wang Z.W."/>
            <person name="Zhao X."/>
            <person name="Zhong W.Y."/>
            <person name="Peng D.H."/>
            <person name="Ahmad S."/>
            <person name="Lan S."/>
            <person name="Zhang J.S."/>
            <person name="Tsai W.C."/>
            <person name="Van de Peer Y."/>
            <person name="Liu Z.J."/>
        </authorList>
    </citation>
    <scope>NUCLEOTIDE SEQUENCE</scope>
    <source>
        <strain evidence="10">CP</strain>
    </source>
</reference>
<dbReference type="PANTHER" id="PTHR19321">
    <property type="entry name" value="PROTEIN REGULATOR OF CYTOKINESIS 1 PRC1-RELATED"/>
    <property type="match status" value="1"/>
</dbReference>
<evidence type="ECO:0000256" key="8">
    <source>
        <dbReference type="SAM" id="Coils"/>
    </source>
</evidence>
<evidence type="ECO:0000256" key="7">
    <source>
        <dbReference type="ARBA" id="ARBA00023242"/>
    </source>
</evidence>
<keyword evidence="8" id="KW-0175">Coiled coil</keyword>
<evidence type="ECO:0000256" key="3">
    <source>
        <dbReference type="ARBA" id="ARBA00006187"/>
    </source>
</evidence>
<feature type="region of interest" description="Disordered" evidence="9">
    <location>
        <begin position="507"/>
        <end position="572"/>
    </location>
</feature>
<evidence type="ECO:0000313" key="10">
    <source>
        <dbReference type="EMBL" id="KAK1325207.1"/>
    </source>
</evidence>
<reference evidence="10" key="2">
    <citation type="submission" date="2023-06" db="EMBL/GenBank/DDBJ databases">
        <authorList>
            <person name="Ma L."/>
            <person name="Liu K.-W."/>
            <person name="Li Z."/>
            <person name="Hsiao Y.-Y."/>
            <person name="Qi Y."/>
            <person name="Fu T."/>
            <person name="Tang G."/>
            <person name="Zhang D."/>
            <person name="Sun W.-H."/>
            <person name="Liu D.-K."/>
            <person name="Li Y."/>
            <person name="Chen G.-Z."/>
            <person name="Liu X.-D."/>
            <person name="Liao X.-Y."/>
            <person name="Jiang Y.-T."/>
            <person name="Yu X."/>
            <person name="Hao Y."/>
            <person name="Huang J."/>
            <person name="Zhao X.-W."/>
            <person name="Ke S."/>
            <person name="Chen Y.-Y."/>
            <person name="Wu W.-L."/>
            <person name="Hsu J.-L."/>
            <person name="Lin Y.-F."/>
            <person name="Huang M.-D."/>
            <person name="Li C.-Y."/>
            <person name="Huang L."/>
            <person name="Wang Z.-W."/>
            <person name="Zhao X."/>
            <person name="Zhong W.-Y."/>
            <person name="Peng D.-H."/>
            <person name="Ahmad S."/>
            <person name="Lan S."/>
            <person name="Zhang J.-S."/>
            <person name="Tsai W.-C."/>
            <person name="Van De Peer Y."/>
            <person name="Liu Z.-J."/>
        </authorList>
    </citation>
    <scope>NUCLEOTIDE SEQUENCE</scope>
    <source>
        <strain evidence="10">CP</strain>
        <tissue evidence="10">Leaves</tissue>
    </source>
</reference>
<dbReference type="GO" id="GO:0005737">
    <property type="term" value="C:cytoplasm"/>
    <property type="evidence" value="ECO:0007669"/>
    <property type="project" value="UniProtKB-SubCell"/>
</dbReference>
<evidence type="ECO:0000256" key="9">
    <source>
        <dbReference type="SAM" id="MobiDB-lite"/>
    </source>
</evidence>
<dbReference type="GO" id="GO:0000226">
    <property type="term" value="P:microtubule cytoskeleton organization"/>
    <property type="evidence" value="ECO:0007669"/>
    <property type="project" value="InterPro"/>
</dbReference>
<comment type="caution">
    <text evidence="10">The sequence shown here is derived from an EMBL/GenBank/DDBJ whole genome shotgun (WGS) entry which is preliminary data.</text>
</comment>
<proteinExistence type="inferred from homology"/>
<keyword evidence="4" id="KW-0963">Cytoplasm</keyword>
<keyword evidence="11" id="KW-1185">Reference proteome</keyword>
<keyword evidence="5" id="KW-0597">Phosphoprotein</keyword>
<feature type="compositionally biased region" description="Low complexity" evidence="9">
    <location>
        <begin position="508"/>
        <end position="519"/>
    </location>
</feature>
<evidence type="ECO:0000256" key="1">
    <source>
        <dbReference type="ARBA" id="ARBA00004123"/>
    </source>
</evidence>
<dbReference type="Gene3D" id="1.20.58.1520">
    <property type="match status" value="1"/>
</dbReference>
<dbReference type="GO" id="GO:0005634">
    <property type="term" value="C:nucleus"/>
    <property type="evidence" value="ECO:0007669"/>
    <property type="project" value="UniProtKB-SubCell"/>
</dbReference>
<dbReference type="Pfam" id="PF03999">
    <property type="entry name" value="MAP65_ASE1"/>
    <property type="match status" value="1"/>
</dbReference>
<evidence type="ECO:0000256" key="2">
    <source>
        <dbReference type="ARBA" id="ARBA00004496"/>
    </source>
</evidence>
<evidence type="ECO:0000313" key="11">
    <source>
        <dbReference type="Proteomes" id="UP001180020"/>
    </source>
</evidence>
<name>A0AAV9FKR2_ACOCL</name>
<keyword evidence="7" id="KW-0539">Nucleus</keyword>
<dbReference type="EMBL" id="JAUJYO010000001">
    <property type="protein sequence ID" value="KAK1325207.1"/>
    <property type="molecule type" value="Genomic_DNA"/>
</dbReference>
<dbReference type="GO" id="GO:0005874">
    <property type="term" value="C:microtubule"/>
    <property type="evidence" value="ECO:0007669"/>
    <property type="project" value="UniProtKB-KW"/>
</dbReference>